<proteinExistence type="predicted"/>
<reference evidence="1" key="1">
    <citation type="submission" date="2018-02" db="EMBL/GenBank/DDBJ databases">
        <title>The genomes of Aspergillus section Nigri reveals drivers in fungal speciation.</title>
        <authorList>
            <consortium name="DOE Joint Genome Institute"/>
            <person name="Vesth T.C."/>
            <person name="Nybo J."/>
            <person name="Theobald S."/>
            <person name="Brandl J."/>
            <person name="Frisvad J.C."/>
            <person name="Nielsen K.F."/>
            <person name="Lyhne E.K."/>
            <person name="Kogle M.E."/>
            <person name="Kuo A."/>
            <person name="Riley R."/>
            <person name="Clum A."/>
            <person name="Nolan M."/>
            <person name="Lipzen A."/>
            <person name="Salamov A."/>
            <person name="Henrissat B."/>
            <person name="Wiebenga A."/>
            <person name="De vries R.P."/>
            <person name="Grigoriev I.V."/>
            <person name="Mortensen U.H."/>
            <person name="Andersen M.R."/>
            <person name="Baker S.E."/>
        </authorList>
    </citation>
    <scope>NUCLEOTIDE SEQUENCE</scope>
    <source>
        <strain evidence="1">CBS 621.78</strain>
    </source>
</reference>
<accession>A0ACD1GPN8</accession>
<evidence type="ECO:0000313" key="2">
    <source>
        <dbReference type="Proteomes" id="UP000249057"/>
    </source>
</evidence>
<sequence length="226" mass="24233">MKQTEEWKPEISTLSEQKQSVTAPAERFHPPPSSTRPQDPATSPKDAPWAPRARRRSSTAAPPPHTESDTRPRRCFVSPLGRDHRIDHRVRPRVELRIEPEDHLRQPVGDPVGVLVRCQPGRDPGPERPDVAGVVAERLRLDEGVATVAGGVLESDQAAFDDGVRYCAVGGLRLGAGPVGAGWGGGHGHCVGGGGNNNRNGLGDWALSYGTYGQVWVIRCTGGEGV</sequence>
<name>A0ACD1GPN8_9EURO</name>
<dbReference type="EMBL" id="KZ825311">
    <property type="protein sequence ID" value="RAH51249.1"/>
    <property type="molecule type" value="Genomic_DNA"/>
</dbReference>
<protein>
    <submittedName>
        <fullName evidence="1">Uncharacterized protein</fullName>
    </submittedName>
</protein>
<gene>
    <name evidence="1" type="ORF">BO95DRAFT_427063</name>
</gene>
<evidence type="ECO:0000313" key="1">
    <source>
        <dbReference type="EMBL" id="RAH51249.1"/>
    </source>
</evidence>
<organism evidence="1 2">
    <name type="scientific">Aspergillus brunneoviolaceus CBS 621.78</name>
    <dbReference type="NCBI Taxonomy" id="1450534"/>
    <lineage>
        <taxon>Eukaryota</taxon>
        <taxon>Fungi</taxon>
        <taxon>Dikarya</taxon>
        <taxon>Ascomycota</taxon>
        <taxon>Pezizomycotina</taxon>
        <taxon>Eurotiomycetes</taxon>
        <taxon>Eurotiomycetidae</taxon>
        <taxon>Eurotiales</taxon>
        <taxon>Aspergillaceae</taxon>
        <taxon>Aspergillus</taxon>
        <taxon>Aspergillus subgen. Circumdati</taxon>
    </lineage>
</organism>
<dbReference type="Proteomes" id="UP000249057">
    <property type="component" value="Unassembled WGS sequence"/>
</dbReference>
<keyword evidence="2" id="KW-1185">Reference proteome</keyword>